<dbReference type="PROSITE" id="PS51186">
    <property type="entry name" value="GNAT"/>
    <property type="match status" value="1"/>
</dbReference>
<dbReference type="GO" id="GO:1990189">
    <property type="term" value="F:protein N-terminal-serine acetyltransferase activity"/>
    <property type="evidence" value="ECO:0007669"/>
    <property type="project" value="TreeGrafter"/>
</dbReference>
<proteinExistence type="predicted"/>
<evidence type="ECO:0000313" key="2">
    <source>
        <dbReference type="EMBL" id="PSL00838.1"/>
    </source>
</evidence>
<dbReference type="InterPro" id="IPR000182">
    <property type="entry name" value="GNAT_dom"/>
</dbReference>
<organism evidence="2 3">
    <name type="scientific">Murinocardiopsis flavida</name>
    <dbReference type="NCBI Taxonomy" id="645275"/>
    <lineage>
        <taxon>Bacteria</taxon>
        <taxon>Bacillati</taxon>
        <taxon>Actinomycetota</taxon>
        <taxon>Actinomycetes</taxon>
        <taxon>Streptosporangiales</taxon>
        <taxon>Nocardiopsidaceae</taxon>
        <taxon>Murinocardiopsis</taxon>
    </lineage>
</organism>
<dbReference type="InterPro" id="IPR051908">
    <property type="entry name" value="Ribosomal_N-acetyltransferase"/>
</dbReference>
<name>A0A2P8DUE0_9ACTN</name>
<feature type="domain" description="N-acetyltransferase" evidence="1">
    <location>
        <begin position="25"/>
        <end position="195"/>
    </location>
</feature>
<dbReference type="Pfam" id="PF13302">
    <property type="entry name" value="Acetyltransf_3"/>
    <property type="match status" value="1"/>
</dbReference>
<sequence>MKAHRMTHTPTAPLLPAVVLQTDRLTLRAFTENDIDDVHRGASHPSVQAWIPLPSPGEAYTRADAVEWCLSRAPYLRVSGDGQQWCAIRTDTGAFAGSFGLTRTDWRTGTTEVGYWVDPRWHGNGFAPEAVYALVRWAIEELRFERVELKAAVGNTASRRVAEKTGFSYEGTERNAMPLHAGRTDLAVYSVIAADLARPAAYGPPRADG</sequence>
<dbReference type="PANTHER" id="PTHR43441:SF10">
    <property type="entry name" value="ACETYLTRANSFERASE"/>
    <property type="match status" value="1"/>
</dbReference>
<comment type="caution">
    <text evidence="2">The sequence shown here is derived from an EMBL/GenBank/DDBJ whole genome shotgun (WGS) entry which is preliminary data.</text>
</comment>
<dbReference type="AlphaFoldDB" id="A0A2P8DUE0"/>
<evidence type="ECO:0000313" key="3">
    <source>
        <dbReference type="Proteomes" id="UP000240542"/>
    </source>
</evidence>
<dbReference type="GO" id="GO:0005737">
    <property type="term" value="C:cytoplasm"/>
    <property type="evidence" value="ECO:0007669"/>
    <property type="project" value="TreeGrafter"/>
</dbReference>
<accession>A0A2P8DUE0</accession>
<dbReference type="Proteomes" id="UP000240542">
    <property type="component" value="Unassembled WGS sequence"/>
</dbReference>
<keyword evidence="2" id="KW-0808">Transferase</keyword>
<protein>
    <submittedName>
        <fullName evidence="2">RimJ/RimL family protein N-acetyltransferase</fullName>
    </submittedName>
</protein>
<dbReference type="GO" id="GO:0008999">
    <property type="term" value="F:protein-N-terminal-alanine acetyltransferase activity"/>
    <property type="evidence" value="ECO:0007669"/>
    <property type="project" value="TreeGrafter"/>
</dbReference>
<dbReference type="PANTHER" id="PTHR43441">
    <property type="entry name" value="RIBOSOMAL-PROTEIN-SERINE ACETYLTRANSFERASE"/>
    <property type="match status" value="1"/>
</dbReference>
<dbReference type="Gene3D" id="3.40.630.30">
    <property type="match status" value="1"/>
</dbReference>
<dbReference type="EMBL" id="PYGA01000001">
    <property type="protein sequence ID" value="PSL00838.1"/>
    <property type="molecule type" value="Genomic_DNA"/>
</dbReference>
<dbReference type="InterPro" id="IPR016181">
    <property type="entry name" value="Acyl_CoA_acyltransferase"/>
</dbReference>
<gene>
    <name evidence="2" type="ORF">CLV63_101316</name>
</gene>
<keyword evidence="3" id="KW-1185">Reference proteome</keyword>
<dbReference type="SUPFAM" id="SSF55729">
    <property type="entry name" value="Acyl-CoA N-acyltransferases (Nat)"/>
    <property type="match status" value="1"/>
</dbReference>
<evidence type="ECO:0000259" key="1">
    <source>
        <dbReference type="PROSITE" id="PS51186"/>
    </source>
</evidence>
<reference evidence="2 3" key="1">
    <citation type="submission" date="2018-03" db="EMBL/GenBank/DDBJ databases">
        <title>Genomic Encyclopedia of Archaeal and Bacterial Type Strains, Phase II (KMG-II): from individual species to whole genera.</title>
        <authorList>
            <person name="Goeker M."/>
        </authorList>
    </citation>
    <scope>NUCLEOTIDE SEQUENCE [LARGE SCALE GENOMIC DNA]</scope>
    <source>
        <strain evidence="2 3">DSM 45312</strain>
    </source>
</reference>